<feature type="compositionally biased region" description="Low complexity" evidence="2">
    <location>
        <begin position="693"/>
        <end position="712"/>
    </location>
</feature>
<dbReference type="RefSeq" id="XP_060361330.1">
    <property type="nucleotide sequence ID" value="XM_060511527.1"/>
</dbReference>
<reference evidence="4" key="1">
    <citation type="submission" date="2021-12" db="EMBL/GenBank/DDBJ databases">
        <title>Comparative genomics, transcriptomics and evolutionary studies reveal genomic signatures of adaptation to plant cell wall in hemibiotrophic fungi.</title>
        <authorList>
            <consortium name="DOE Joint Genome Institute"/>
            <person name="Baroncelli R."/>
            <person name="Diaz J.F."/>
            <person name="Benocci T."/>
            <person name="Peng M."/>
            <person name="Battaglia E."/>
            <person name="Haridas S."/>
            <person name="Andreopoulos W."/>
            <person name="Labutti K."/>
            <person name="Pangilinan J."/>
            <person name="Floch G.L."/>
            <person name="Makela M.R."/>
            <person name="Henrissat B."/>
            <person name="Grigoriev I.V."/>
            <person name="Crouch J.A."/>
            <person name="De Vries R.P."/>
            <person name="Sukno S.A."/>
            <person name="Thon M.R."/>
        </authorList>
    </citation>
    <scope>NUCLEOTIDE SEQUENCE</scope>
    <source>
        <strain evidence="4">CBS 112980</strain>
    </source>
</reference>
<feature type="compositionally biased region" description="Low complexity" evidence="2">
    <location>
        <begin position="771"/>
        <end position="783"/>
    </location>
</feature>
<feature type="compositionally biased region" description="Low complexity" evidence="2">
    <location>
        <begin position="1187"/>
        <end position="1203"/>
    </location>
</feature>
<feature type="compositionally biased region" description="Polar residues" evidence="2">
    <location>
        <begin position="673"/>
        <end position="690"/>
    </location>
</feature>
<dbReference type="GeneID" id="85395425"/>
<dbReference type="EMBL" id="JAHMHS010000099">
    <property type="protein sequence ID" value="KAK1718830.1"/>
    <property type="molecule type" value="Genomic_DNA"/>
</dbReference>
<dbReference type="Gene3D" id="1.25.40.990">
    <property type="match status" value="1"/>
</dbReference>
<keyword evidence="1" id="KW-0175">Coiled coil</keyword>
<feature type="region of interest" description="Disordered" evidence="2">
    <location>
        <begin position="600"/>
        <end position="957"/>
    </location>
</feature>
<dbReference type="Pfam" id="PF03399">
    <property type="entry name" value="SAC3_GANP"/>
    <property type="match status" value="1"/>
</dbReference>
<feature type="compositionally biased region" description="Polar residues" evidence="2">
    <location>
        <begin position="821"/>
        <end position="835"/>
    </location>
</feature>
<dbReference type="Proteomes" id="UP001244207">
    <property type="component" value="Unassembled WGS sequence"/>
</dbReference>
<evidence type="ECO:0000259" key="3">
    <source>
        <dbReference type="Pfam" id="PF03399"/>
    </source>
</evidence>
<accession>A0AAD8XF63</accession>
<feature type="coiled-coil region" evidence="1">
    <location>
        <begin position="989"/>
        <end position="1083"/>
    </location>
</feature>
<feature type="compositionally biased region" description="Basic and acidic residues" evidence="2">
    <location>
        <begin position="80"/>
        <end position="98"/>
    </location>
</feature>
<proteinExistence type="predicted"/>
<feature type="compositionally biased region" description="Polar residues" evidence="2">
    <location>
        <begin position="648"/>
        <end position="659"/>
    </location>
</feature>
<feature type="compositionally biased region" description="Polar residues" evidence="2">
    <location>
        <begin position="1143"/>
        <end position="1163"/>
    </location>
</feature>
<feature type="compositionally biased region" description="Basic and acidic residues" evidence="2">
    <location>
        <begin position="1369"/>
        <end position="1378"/>
    </location>
</feature>
<dbReference type="GO" id="GO:0006406">
    <property type="term" value="P:mRNA export from nucleus"/>
    <property type="evidence" value="ECO:0007669"/>
    <property type="project" value="TreeGrafter"/>
</dbReference>
<dbReference type="PANTHER" id="PTHR12436:SF3">
    <property type="entry name" value="GERMINAL-CENTER ASSOCIATED NUCLEAR PROTEIN"/>
    <property type="match status" value="1"/>
</dbReference>
<keyword evidence="5" id="KW-1185">Reference proteome</keyword>
<feature type="compositionally biased region" description="Polar residues" evidence="2">
    <location>
        <begin position="735"/>
        <end position="756"/>
    </location>
</feature>
<dbReference type="GO" id="GO:0005737">
    <property type="term" value="C:cytoplasm"/>
    <property type="evidence" value="ECO:0007669"/>
    <property type="project" value="TreeGrafter"/>
</dbReference>
<feature type="compositionally biased region" description="Polar residues" evidence="2">
    <location>
        <begin position="49"/>
        <end position="65"/>
    </location>
</feature>
<feature type="region of interest" description="Disordered" evidence="2">
    <location>
        <begin position="1"/>
        <end position="156"/>
    </location>
</feature>
<comment type="caution">
    <text evidence="4">The sequence shown here is derived from an EMBL/GenBank/DDBJ whole genome shotgun (WGS) entry which is preliminary data.</text>
</comment>
<name>A0AAD8XF63_GLOAC</name>
<organism evidence="4 5">
    <name type="scientific">Glomerella acutata</name>
    <name type="common">Colletotrichum acutatum</name>
    <dbReference type="NCBI Taxonomy" id="27357"/>
    <lineage>
        <taxon>Eukaryota</taxon>
        <taxon>Fungi</taxon>
        <taxon>Dikarya</taxon>
        <taxon>Ascomycota</taxon>
        <taxon>Pezizomycotina</taxon>
        <taxon>Sordariomycetes</taxon>
        <taxon>Hypocreomycetidae</taxon>
        <taxon>Glomerellales</taxon>
        <taxon>Glomerellaceae</taxon>
        <taxon>Colletotrichum</taxon>
        <taxon>Colletotrichum acutatum species complex</taxon>
    </lineage>
</organism>
<evidence type="ECO:0000256" key="1">
    <source>
        <dbReference type="SAM" id="Coils"/>
    </source>
</evidence>
<gene>
    <name evidence="4" type="ORF">BDZ83DRAFT_706467</name>
</gene>
<feature type="compositionally biased region" description="Low complexity" evidence="2">
    <location>
        <begin position="854"/>
        <end position="870"/>
    </location>
</feature>
<evidence type="ECO:0000313" key="4">
    <source>
        <dbReference type="EMBL" id="KAK1718830.1"/>
    </source>
</evidence>
<dbReference type="GO" id="GO:0070390">
    <property type="term" value="C:transcription export complex 2"/>
    <property type="evidence" value="ECO:0007669"/>
    <property type="project" value="TreeGrafter"/>
</dbReference>
<feature type="region of interest" description="Disordered" evidence="2">
    <location>
        <begin position="1369"/>
        <end position="1390"/>
    </location>
</feature>
<feature type="region of interest" description="Disordered" evidence="2">
    <location>
        <begin position="1143"/>
        <end position="1213"/>
    </location>
</feature>
<dbReference type="PANTHER" id="PTHR12436">
    <property type="entry name" value="80 KDA MCM3-ASSOCIATED PROTEIN"/>
    <property type="match status" value="1"/>
</dbReference>
<feature type="compositionally biased region" description="Low complexity" evidence="2">
    <location>
        <begin position="926"/>
        <end position="946"/>
    </location>
</feature>
<sequence length="1390" mass="151188">MTSVSFPPSRPDRKLSPFGGTSTGGFGSRPDASKNVFGLNGAGAGGGQRSTRNLNNQPPDMTTPATKRKGVNPFDGASSDDNRRRKNTKGDSQGDLKKKGLKSHGAKPNGAKAPKGFGTTQSRGGFGTQTHHKHSSGSTDYETDDANGELNGDGTAYSDKIFSQLRQDGIAPPKWPSDPGNTSSKAAMAKFREEYKTYRDRARTSLMRAGLIDDPDKPKRLEDAIDFKGICDAMCPDFEKITRITEFDVQSAEKDPRTTFANTSKMVKKLARSAAGQEAPLPMDVRSTAALRRTLDYLIDDLLPIDDKLPSSHGFLWDRTRAIRRDFIFHSTMSPEEMKDQVYCLETIARFHVTALHLLSQEGFAPEDFSEQQEIEQLGKALLSLMFAYDDCKPQGVVCENEAEFRAYHLLFSANTPNILDNVQKEWGDSRFWTESDTIRTAVSLVESLQSAEDFHGPLGSGPSMATSGAHLTYFRILQSREVSYTMACFAEIHLGQLRRSVLRSLKKAYTRPRHGAKDITPSSLNRFLHFDTENQAIEFVEQHGLSFSNGQGPAGEPIRYLDTSQRMTWPRIHHSFSQRLVERKRGSRSLPEIIHRTIADESTGAGQQAPVGFSTGPASFKPPPQQAPFGSHSATNADSPFFKLPSSAPQGGTSTGLTGTPFFDKATEGHKPTSTNSSPFGNPFSTAPSPFTGASSVQQSGSASSSSSTAAPALNPFATETSPFGKPNAAAESATPSNNPFGSLNQTNGTSQTKAPSIPDFPFPAFGTGAQPKAQEQAQPAASTDGSPAITVTPPTPKFPLPTSATAAESSMPFKFLSNPGVQSATPNAPSSPFQPIPKASATPQLPSFSAGAAAPAQPTKPFTTFQTPPNQPPSLAPTTAAPSVLSQTPISSTAGSGQSPLPSFNFQGVSSETVKPAPSPQQNLPSAVASPVPTAASPLAQAKPPQAPPVKQRSKQDVMADFAKWFVTGDNGLIQEFEKYMVEQLVSAAFEQHHREEEDRKRREEEERDLAEARKFQVYNLSVKYFYRWREIARNLRLTKLRRQEREEYRRAQREQREEEIRQRKKAAKIAEAKKRALERNGFDPVEEFRELLQLRKDGTQADLQAEAEALLATGILSGVSDERVAAANVIRAPATMGTLATNTPLPRSRSSTALSQSTTGAKPCGAKTRAIREEFGKSATNFRRSLPPMSAHSSSSRLSSEPQKRVSKVSDRWRLKAMGLVTMPDGTALPETIANEMRYNGKRYAGLGSFGLDGTERRRSVSANLNHAAEARLRFSQSLNGGSGSGSAAAVPQVNGISPLSKRKRAFDDDDNEIAVADEAVTRVKKRPSSNAEIDRILREARENLESLRSSRIELDEGADWFREQNEMMHAEEASRASSPWGKSGHR</sequence>
<feature type="coiled-coil region" evidence="1">
    <location>
        <begin position="1334"/>
        <end position="1361"/>
    </location>
</feature>
<evidence type="ECO:0000256" key="2">
    <source>
        <dbReference type="SAM" id="MobiDB-lite"/>
    </source>
</evidence>
<dbReference type="InterPro" id="IPR005062">
    <property type="entry name" value="SAC3/GANP/THP3_conserved"/>
</dbReference>
<evidence type="ECO:0000313" key="5">
    <source>
        <dbReference type="Proteomes" id="UP001244207"/>
    </source>
</evidence>
<protein>
    <submittedName>
        <fullName evidence="4">SAC3/GANP/Nin1/mts3/eIF-3 p25 family-domain-containing protein</fullName>
    </submittedName>
</protein>
<feature type="compositionally biased region" description="Polar residues" evidence="2">
    <location>
        <begin position="886"/>
        <end position="915"/>
    </location>
</feature>
<feature type="domain" description="SAC3/GANP/THP3 conserved" evidence="3">
    <location>
        <begin position="234"/>
        <end position="549"/>
    </location>
</feature>
<dbReference type="InterPro" id="IPR045107">
    <property type="entry name" value="SAC3/GANP/THP3"/>
</dbReference>